<evidence type="ECO:0000256" key="2">
    <source>
        <dbReference type="PROSITE-ProRule" id="PRU00059"/>
    </source>
</evidence>
<evidence type="ECO:0000259" key="4">
    <source>
        <dbReference type="PROSITE" id="PS01180"/>
    </source>
</evidence>
<dbReference type="CDD" id="cd00041">
    <property type="entry name" value="CUB"/>
    <property type="match status" value="1"/>
</dbReference>
<dbReference type="SUPFAM" id="SSF49854">
    <property type="entry name" value="Spermadhesin, CUB domain"/>
    <property type="match status" value="1"/>
</dbReference>
<reference evidence="5" key="2">
    <citation type="submission" date="2020-05" db="UniProtKB">
        <authorList>
            <consortium name="EnsemblMetazoa"/>
        </authorList>
    </citation>
    <scope>IDENTIFICATION</scope>
    <source>
        <strain evidence="5">IAEA</strain>
    </source>
</reference>
<keyword evidence="6" id="KW-1185">Reference proteome</keyword>
<evidence type="ECO:0000256" key="3">
    <source>
        <dbReference type="SAM" id="Phobius"/>
    </source>
</evidence>
<dbReference type="AlphaFoldDB" id="A0A1A9ZTV4"/>
<proteinExistence type="predicted"/>
<dbReference type="InterPro" id="IPR056707">
    <property type="entry name" value="DUF7805"/>
</dbReference>
<name>A0A1A9ZTV4_GLOPL</name>
<protein>
    <recommendedName>
        <fullName evidence="4">CUB domain-containing protein</fullName>
    </recommendedName>
</protein>
<dbReference type="Proteomes" id="UP000092445">
    <property type="component" value="Unassembled WGS sequence"/>
</dbReference>
<evidence type="ECO:0000256" key="1">
    <source>
        <dbReference type="ARBA" id="ARBA00023157"/>
    </source>
</evidence>
<dbReference type="SMART" id="SM00042">
    <property type="entry name" value="CUB"/>
    <property type="match status" value="1"/>
</dbReference>
<evidence type="ECO:0000313" key="5">
    <source>
        <dbReference type="EnsemblMetazoa" id="GPAI024807-PA"/>
    </source>
</evidence>
<organism evidence="5 6">
    <name type="scientific">Glossina pallidipes</name>
    <name type="common">Tsetse fly</name>
    <dbReference type="NCBI Taxonomy" id="7398"/>
    <lineage>
        <taxon>Eukaryota</taxon>
        <taxon>Metazoa</taxon>
        <taxon>Ecdysozoa</taxon>
        <taxon>Arthropoda</taxon>
        <taxon>Hexapoda</taxon>
        <taxon>Insecta</taxon>
        <taxon>Pterygota</taxon>
        <taxon>Neoptera</taxon>
        <taxon>Endopterygota</taxon>
        <taxon>Diptera</taxon>
        <taxon>Brachycera</taxon>
        <taxon>Muscomorpha</taxon>
        <taxon>Hippoboscoidea</taxon>
        <taxon>Glossinidae</taxon>
        <taxon>Glossina</taxon>
    </lineage>
</organism>
<keyword evidence="3" id="KW-1133">Transmembrane helix</keyword>
<dbReference type="InterPro" id="IPR035914">
    <property type="entry name" value="Sperma_CUB_dom_sf"/>
</dbReference>
<dbReference type="Pfam" id="PF25090">
    <property type="entry name" value="DUF7805"/>
    <property type="match status" value="1"/>
</dbReference>
<keyword evidence="3" id="KW-0812">Transmembrane</keyword>
<dbReference type="PANTHER" id="PTHR47537:SF4">
    <property type="entry name" value="GH12701P"/>
    <property type="match status" value="1"/>
</dbReference>
<dbReference type="PROSITE" id="PS01180">
    <property type="entry name" value="CUB"/>
    <property type="match status" value="1"/>
</dbReference>
<reference evidence="6" key="1">
    <citation type="submission" date="2014-03" db="EMBL/GenBank/DDBJ databases">
        <authorList>
            <person name="Aksoy S."/>
            <person name="Warren W."/>
            <person name="Wilson R.K."/>
        </authorList>
    </citation>
    <scope>NUCLEOTIDE SEQUENCE [LARGE SCALE GENOMIC DNA]</scope>
    <source>
        <strain evidence="6">IAEA</strain>
    </source>
</reference>
<sequence>MEDFTNTSGVHSDRYGQDFSLFSAYANNQTFMNSLSKRVEKDDYNYTEPKYYLGDLIPGTYCSRIFSDCDRKACRLQSPNYPGIYPRNLTCYYAVRQHEVPHGKHALILVKQPKGNLVWISTQDMTTKKIAPLTISEKDKKFEPRLKTWKDCDHIQDISSSSHYKRKSTDYVTVYDGYTTRDPIILKFCGGGQAVPSAVSSGPELLVEFTTSPYGTFTGSSSQVLPLYGFQLEVEVIFVDIQSPTYTKNKKPCEFWIRGAGRGILENPKHSLAPNTTCLYHLQGIGVFKTFDHLSLSRRTNSLMHQPQSRFKVWISMMKFNLDPEFGQIDETSVGAIGVLQTQEDCTGMLRIWDGALREPPQCKDLNCASDMPQVHPSLAQYNPHNITNVIARFCRGTIPRTCDRSNINETYARPCTVSESYVSSSDSITLELKNTESTVLRPLEFKLKYEFIDLHQDGLPLGGGEHDCNRKFISSLMDRKDPAIFRSVRNIFLFGRGGTRNLKCIYKFEGMRGERVRIKLRKVTTMNRQCMSRVDEDINRSFCYGETSAKVEIFERPYHGSILLPRGCLCNSSNSSHLPVEYTSTTRDVEVHFTAFNMSTLDDPDALNFEGMFEFIKGPTNCKDGRRKFGPSGTIDMTFGDLECRTRPWLIEPSNGNKFLYVRLKAIFLQIFSAGWNERPNFALVNRSKAISVEFLRPANGDFSFNWMELIPRPTISLAEDCQYKCSELNACVNVSVWCDGVVHCPSGDDETFLQCSAIMKLPTEILATLCLIIVLFCCAFAAFAYKKIKRKLRGSTMLQTRLKSLSSMDTAVLDEKEVIC</sequence>
<keyword evidence="3" id="KW-0472">Membrane</keyword>
<dbReference type="VEuPathDB" id="VectorBase:GPAI024807"/>
<feature type="domain" description="CUB" evidence="4">
    <location>
        <begin position="62"/>
        <end position="237"/>
    </location>
</feature>
<dbReference type="PANTHER" id="PTHR47537">
    <property type="entry name" value="CUBILIN"/>
    <property type="match status" value="1"/>
</dbReference>
<dbReference type="EnsemblMetazoa" id="GPAI024807-RA">
    <property type="protein sequence ID" value="GPAI024807-PA"/>
    <property type="gene ID" value="GPAI024807"/>
</dbReference>
<dbReference type="InterPro" id="IPR053207">
    <property type="entry name" value="Non-NMDA_GluR_Accessory"/>
</dbReference>
<dbReference type="STRING" id="7398.A0A1A9ZTV4"/>
<accession>A0A1A9ZTV4</accession>
<dbReference type="GO" id="GO:0005886">
    <property type="term" value="C:plasma membrane"/>
    <property type="evidence" value="ECO:0007669"/>
    <property type="project" value="TreeGrafter"/>
</dbReference>
<feature type="transmembrane region" description="Helical" evidence="3">
    <location>
        <begin position="767"/>
        <end position="787"/>
    </location>
</feature>
<comment type="caution">
    <text evidence="2">Lacks conserved residue(s) required for the propagation of feature annotation.</text>
</comment>
<keyword evidence="1" id="KW-1015">Disulfide bond</keyword>
<evidence type="ECO:0000313" key="6">
    <source>
        <dbReference type="Proteomes" id="UP000092445"/>
    </source>
</evidence>
<dbReference type="InterPro" id="IPR000859">
    <property type="entry name" value="CUB_dom"/>
</dbReference>
<dbReference type="Gene3D" id="2.60.120.290">
    <property type="entry name" value="Spermadhesin, CUB domain"/>
    <property type="match status" value="1"/>
</dbReference>